<keyword evidence="5 8" id="KW-0812">Transmembrane</keyword>
<reference evidence="10" key="1">
    <citation type="submission" date="2021-01" db="EMBL/GenBank/DDBJ databases">
        <title>Genome seq and assembly of Tabrizicola sp. KVB23.</title>
        <authorList>
            <person name="Chhetri G."/>
        </authorList>
    </citation>
    <scope>NUCLEOTIDE SEQUENCE</scope>
    <source>
        <strain evidence="10">KVB23</strain>
    </source>
</reference>
<dbReference type="Pfam" id="PF00528">
    <property type="entry name" value="BPD_transp_1"/>
    <property type="match status" value="1"/>
</dbReference>
<evidence type="ECO:0000256" key="5">
    <source>
        <dbReference type="ARBA" id="ARBA00022692"/>
    </source>
</evidence>
<proteinExistence type="inferred from homology"/>
<evidence type="ECO:0000256" key="3">
    <source>
        <dbReference type="ARBA" id="ARBA00022448"/>
    </source>
</evidence>
<keyword evidence="3 8" id="KW-0813">Transport</keyword>
<dbReference type="Proteomes" id="UP000619033">
    <property type="component" value="Unassembled WGS sequence"/>
</dbReference>
<dbReference type="AlphaFoldDB" id="A0A8J7MQL3"/>
<feature type="transmembrane region" description="Helical" evidence="8">
    <location>
        <begin position="182"/>
        <end position="207"/>
    </location>
</feature>
<dbReference type="RefSeq" id="WP_202661956.1">
    <property type="nucleotide sequence ID" value="NZ_JAESVP010000008.1"/>
</dbReference>
<keyword evidence="4" id="KW-1003">Cell membrane</keyword>
<evidence type="ECO:0000256" key="6">
    <source>
        <dbReference type="ARBA" id="ARBA00022989"/>
    </source>
</evidence>
<comment type="similarity">
    <text evidence="2">Belongs to the binding-protein-dependent transport system permease family. CysTW subfamily.</text>
</comment>
<dbReference type="PROSITE" id="PS50928">
    <property type="entry name" value="ABC_TM1"/>
    <property type="match status" value="1"/>
</dbReference>
<protein>
    <submittedName>
        <fullName evidence="10">ABC transporter permease</fullName>
    </submittedName>
</protein>
<evidence type="ECO:0000313" key="11">
    <source>
        <dbReference type="Proteomes" id="UP000619033"/>
    </source>
</evidence>
<evidence type="ECO:0000313" key="10">
    <source>
        <dbReference type="EMBL" id="MBL4929415.1"/>
    </source>
</evidence>
<name>A0A8J7MQL3_9RHOB</name>
<dbReference type="GO" id="GO:0005886">
    <property type="term" value="C:plasma membrane"/>
    <property type="evidence" value="ECO:0007669"/>
    <property type="project" value="UniProtKB-SubCell"/>
</dbReference>
<accession>A0A8J7MQL3</accession>
<dbReference type="CDD" id="cd06261">
    <property type="entry name" value="TM_PBP2"/>
    <property type="match status" value="1"/>
</dbReference>
<comment type="caution">
    <text evidence="10">The sequence shown here is derived from an EMBL/GenBank/DDBJ whole genome shotgun (WGS) entry which is preliminary data.</text>
</comment>
<keyword evidence="7 8" id="KW-0472">Membrane</keyword>
<feature type="transmembrane region" description="Helical" evidence="8">
    <location>
        <begin position="87"/>
        <end position="102"/>
    </location>
</feature>
<feature type="transmembrane region" description="Helical" evidence="8">
    <location>
        <begin position="6"/>
        <end position="26"/>
    </location>
</feature>
<feature type="transmembrane region" description="Helical" evidence="8">
    <location>
        <begin position="60"/>
        <end position="81"/>
    </location>
</feature>
<dbReference type="InterPro" id="IPR035906">
    <property type="entry name" value="MetI-like_sf"/>
</dbReference>
<evidence type="ECO:0000256" key="2">
    <source>
        <dbReference type="ARBA" id="ARBA00007069"/>
    </source>
</evidence>
<evidence type="ECO:0000256" key="7">
    <source>
        <dbReference type="ARBA" id="ARBA00023136"/>
    </source>
</evidence>
<feature type="transmembrane region" description="Helical" evidence="8">
    <location>
        <begin position="133"/>
        <end position="161"/>
    </location>
</feature>
<organism evidence="10 11">
    <name type="scientific">Fuscibacter oryzae</name>
    <dbReference type="NCBI Taxonomy" id="2803939"/>
    <lineage>
        <taxon>Bacteria</taxon>
        <taxon>Pseudomonadati</taxon>
        <taxon>Pseudomonadota</taxon>
        <taxon>Alphaproteobacteria</taxon>
        <taxon>Rhodobacterales</taxon>
        <taxon>Paracoccaceae</taxon>
        <taxon>Fuscibacter</taxon>
    </lineage>
</organism>
<evidence type="ECO:0000259" key="9">
    <source>
        <dbReference type="PROSITE" id="PS50928"/>
    </source>
</evidence>
<dbReference type="SUPFAM" id="SSF161098">
    <property type="entry name" value="MetI-like"/>
    <property type="match status" value="1"/>
</dbReference>
<dbReference type="Gene3D" id="1.10.3720.10">
    <property type="entry name" value="MetI-like"/>
    <property type="match status" value="1"/>
</dbReference>
<feature type="domain" description="ABC transmembrane type-1" evidence="9">
    <location>
        <begin position="54"/>
        <end position="261"/>
    </location>
</feature>
<dbReference type="EMBL" id="JAESVP010000008">
    <property type="protein sequence ID" value="MBL4929415.1"/>
    <property type="molecule type" value="Genomic_DNA"/>
</dbReference>
<dbReference type="PANTHER" id="PTHR42929:SF1">
    <property type="entry name" value="INNER MEMBRANE ABC TRANSPORTER PERMEASE PROTEIN YDCU-RELATED"/>
    <property type="match status" value="1"/>
</dbReference>
<gene>
    <name evidence="10" type="ORF">JI744_15010</name>
</gene>
<dbReference type="GO" id="GO:0055085">
    <property type="term" value="P:transmembrane transport"/>
    <property type="evidence" value="ECO:0007669"/>
    <property type="project" value="InterPro"/>
</dbReference>
<evidence type="ECO:0000256" key="8">
    <source>
        <dbReference type="RuleBase" id="RU363032"/>
    </source>
</evidence>
<dbReference type="PANTHER" id="PTHR42929">
    <property type="entry name" value="INNER MEMBRANE ABC TRANSPORTER PERMEASE PROTEIN YDCU-RELATED-RELATED"/>
    <property type="match status" value="1"/>
</dbReference>
<dbReference type="InterPro" id="IPR000515">
    <property type="entry name" value="MetI-like"/>
</dbReference>
<keyword evidence="11" id="KW-1185">Reference proteome</keyword>
<evidence type="ECO:0000256" key="4">
    <source>
        <dbReference type="ARBA" id="ARBA00022475"/>
    </source>
</evidence>
<keyword evidence="6 8" id="KW-1133">Transmembrane helix</keyword>
<comment type="subcellular location">
    <subcellularLocation>
        <location evidence="1 8">Cell membrane</location>
        <topology evidence="1 8">Multi-pass membrane protein</topology>
    </subcellularLocation>
</comment>
<evidence type="ECO:0000256" key="1">
    <source>
        <dbReference type="ARBA" id="ARBA00004651"/>
    </source>
</evidence>
<feature type="transmembrane region" description="Helical" evidence="8">
    <location>
        <begin position="240"/>
        <end position="263"/>
    </location>
</feature>
<sequence>MAPAAGVLVFLFLIPTLILLVFSFWLSKSFVLIPAFTGENYMRALQSSGFIAVMLNSLKIGLITATVSVILSYPMAVFIVFKTRTNLFMYLVLASWFTSYLVRIYGWRMILGSNGLINSSLLAAGLIDQPLDFLLYNAVAVVVAMTHVYIPITLLMLVSALRDVSPDYIAAAKDLGAGPMQTFLGVTLPMINRGLISSFMFTCILAAGDYITPQLLGGRTGTTVGLLISNQFRQSGNWPFGASMAFISFVVFVALYFAVVVGFRVARLAPYRRYH</sequence>